<name>A0A1Q9BWD2_SYMMI</name>
<protein>
    <submittedName>
        <fullName evidence="3">Uncharacterized protein</fullName>
    </submittedName>
</protein>
<feature type="compositionally biased region" description="Polar residues" evidence="2">
    <location>
        <begin position="1"/>
        <end position="13"/>
    </location>
</feature>
<feature type="non-terminal residue" evidence="3">
    <location>
        <position position="1"/>
    </location>
</feature>
<reference evidence="3 4" key="1">
    <citation type="submission" date="2016-02" db="EMBL/GenBank/DDBJ databases">
        <title>Genome analysis of coral dinoflagellate symbionts highlights evolutionary adaptations to a symbiotic lifestyle.</title>
        <authorList>
            <person name="Aranda M."/>
            <person name="Li Y."/>
            <person name="Liew Y.J."/>
            <person name="Baumgarten S."/>
            <person name="Simakov O."/>
            <person name="Wilson M."/>
            <person name="Piel J."/>
            <person name="Ashoor H."/>
            <person name="Bougouffa S."/>
            <person name="Bajic V.B."/>
            <person name="Ryu T."/>
            <person name="Ravasi T."/>
            <person name="Bayer T."/>
            <person name="Micklem G."/>
            <person name="Kim H."/>
            <person name="Bhak J."/>
            <person name="Lajeunesse T.C."/>
            <person name="Voolstra C.R."/>
        </authorList>
    </citation>
    <scope>NUCLEOTIDE SEQUENCE [LARGE SCALE GENOMIC DNA]</scope>
    <source>
        <strain evidence="3 4">CCMP2467</strain>
    </source>
</reference>
<evidence type="ECO:0000256" key="1">
    <source>
        <dbReference type="SAM" id="Coils"/>
    </source>
</evidence>
<dbReference type="Proteomes" id="UP000186817">
    <property type="component" value="Unassembled WGS sequence"/>
</dbReference>
<organism evidence="3 4">
    <name type="scientific">Symbiodinium microadriaticum</name>
    <name type="common">Dinoflagellate</name>
    <name type="synonym">Zooxanthella microadriatica</name>
    <dbReference type="NCBI Taxonomy" id="2951"/>
    <lineage>
        <taxon>Eukaryota</taxon>
        <taxon>Sar</taxon>
        <taxon>Alveolata</taxon>
        <taxon>Dinophyceae</taxon>
        <taxon>Suessiales</taxon>
        <taxon>Symbiodiniaceae</taxon>
        <taxon>Symbiodinium</taxon>
    </lineage>
</organism>
<comment type="caution">
    <text evidence="3">The sequence shown here is derived from an EMBL/GenBank/DDBJ whole genome shotgun (WGS) entry which is preliminary data.</text>
</comment>
<evidence type="ECO:0000256" key="2">
    <source>
        <dbReference type="SAM" id="MobiDB-lite"/>
    </source>
</evidence>
<dbReference type="AlphaFoldDB" id="A0A1Q9BWD2"/>
<accession>A0A1Q9BWD2</accession>
<gene>
    <name evidence="3" type="ORF">AK812_SmicGene45423</name>
</gene>
<keyword evidence="1" id="KW-0175">Coiled coil</keyword>
<sequence length="97" mass="11045">ANPQAQRSQTHSVKLQALPLPPRPRSHGAEDRDSRSSGSSLSFVDELNDARKGEVENTAWQRTLEERIDESKAALQKYRTLEERIDESKAALQKYRL</sequence>
<proteinExistence type="predicted"/>
<evidence type="ECO:0000313" key="4">
    <source>
        <dbReference type="Proteomes" id="UP000186817"/>
    </source>
</evidence>
<dbReference type="EMBL" id="LSRX01003066">
    <property type="protein sequence ID" value="OLP74900.1"/>
    <property type="molecule type" value="Genomic_DNA"/>
</dbReference>
<evidence type="ECO:0000313" key="3">
    <source>
        <dbReference type="EMBL" id="OLP74900.1"/>
    </source>
</evidence>
<keyword evidence="4" id="KW-1185">Reference proteome</keyword>
<feature type="coiled-coil region" evidence="1">
    <location>
        <begin position="61"/>
        <end position="91"/>
    </location>
</feature>
<feature type="region of interest" description="Disordered" evidence="2">
    <location>
        <begin position="1"/>
        <end position="58"/>
    </location>
</feature>